<organism evidence="2">
    <name type="scientific">Collimonas fungivorans</name>
    <dbReference type="NCBI Taxonomy" id="158899"/>
    <lineage>
        <taxon>Bacteria</taxon>
        <taxon>Pseudomonadati</taxon>
        <taxon>Pseudomonadota</taxon>
        <taxon>Betaproteobacteria</taxon>
        <taxon>Burkholderiales</taxon>
        <taxon>Oxalobacteraceae</taxon>
        <taxon>Collimonas</taxon>
    </lineage>
</organism>
<accession>A0A127P631</accession>
<dbReference type="PATRIC" id="fig|158899.10.peg.468"/>
<gene>
    <name evidence="2" type="ORF">CFter6_0466</name>
</gene>
<dbReference type="EMBL" id="CP013232">
    <property type="protein sequence ID" value="AMO93197.1"/>
    <property type="molecule type" value="Genomic_DNA"/>
</dbReference>
<evidence type="ECO:0000313" key="3">
    <source>
        <dbReference type="Proteomes" id="UP000072421"/>
    </source>
</evidence>
<reference evidence="2 3" key="1">
    <citation type="submission" date="2015-11" db="EMBL/GenBank/DDBJ databases">
        <title>Exploring the genomic traits of fungus-feeding bacterial genus Collimonas.</title>
        <authorList>
            <person name="Song C."/>
            <person name="Schmidt R."/>
            <person name="de Jager V."/>
            <person name="Krzyzanowska D."/>
            <person name="Jongedijk E."/>
            <person name="Cankar K."/>
            <person name="Beekwilder J."/>
            <person name="van Veen A."/>
            <person name="de Boer W."/>
            <person name="van Veen J.A."/>
            <person name="Garbeva P."/>
        </authorList>
    </citation>
    <scope>NUCLEOTIDE SEQUENCE [LARGE SCALE GENOMIC DNA]</scope>
    <source>
        <strain evidence="2 3">Ter6</strain>
    </source>
</reference>
<protein>
    <submittedName>
        <fullName evidence="2">TniQ family protein</fullName>
    </submittedName>
</protein>
<name>A0A127P631_9BURK</name>
<evidence type="ECO:0000313" key="2">
    <source>
        <dbReference type="EMBL" id="AMO93197.1"/>
    </source>
</evidence>
<dbReference type="OrthoDB" id="470139at2"/>
<evidence type="ECO:0000259" key="1">
    <source>
        <dbReference type="Pfam" id="PF06527"/>
    </source>
</evidence>
<proteinExistence type="predicted"/>
<dbReference type="InterPro" id="IPR009492">
    <property type="entry name" value="TniQ"/>
</dbReference>
<dbReference type="RefSeq" id="WP_082814528.1">
    <property type="nucleotide sequence ID" value="NZ_CP013232.1"/>
</dbReference>
<dbReference type="Proteomes" id="UP000072421">
    <property type="component" value="Chromosome"/>
</dbReference>
<dbReference type="AlphaFoldDB" id="A0A127P631"/>
<dbReference type="Pfam" id="PF06527">
    <property type="entry name" value="TniQ"/>
    <property type="match status" value="1"/>
</dbReference>
<feature type="domain" description="TniQ" evidence="1">
    <location>
        <begin position="2"/>
        <end position="146"/>
    </location>
</feature>
<sequence length="336" mass="37991">MITLLPLPDELDRSYLGRLMRANGLPSVAAVINLLTQCSNVAKALRRETCHLDHLSSAANMELTQFVQRHTIIPLHRSFTSCLFNVAHGSTQVRSTVRKTGMRSARFGAYLCSDCIRLDLESYGMSYWRRHHQLPGVTMCSKHLQPLRYVNNGEAFLNAPSRFITDSKMVSEEWAALSQQHPYIQQFLVMSLALLERERPFDLNAVRALLRRKAGFRDRRSRARAARPARPLLSDQVLAKFPHDWLCTILPVFIDKVPGVELEKMDDVFSSSGLPFSATPYILACCVLFASADEALLALKKQPERRSLPQSLNFRRPISEATNSAHHYVTPAFEVA</sequence>